<organism evidence="1 2">
    <name type="scientific">Lentinula lateritia</name>
    <dbReference type="NCBI Taxonomy" id="40482"/>
    <lineage>
        <taxon>Eukaryota</taxon>
        <taxon>Fungi</taxon>
        <taxon>Dikarya</taxon>
        <taxon>Basidiomycota</taxon>
        <taxon>Agaricomycotina</taxon>
        <taxon>Agaricomycetes</taxon>
        <taxon>Agaricomycetidae</taxon>
        <taxon>Agaricales</taxon>
        <taxon>Marasmiineae</taxon>
        <taxon>Omphalotaceae</taxon>
        <taxon>Lentinula</taxon>
    </lineage>
</organism>
<name>A0ABQ8VTM5_9AGAR</name>
<dbReference type="EMBL" id="JANVFT010000009">
    <property type="protein sequence ID" value="KAJ4499729.1"/>
    <property type="molecule type" value="Genomic_DNA"/>
</dbReference>
<comment type="caution">
    <text evidence="1">The sequence shown here is derived from an EMBL/GenBank/DDBJ whole genome shotgun (WGS) entry which is preliminary data.</text>
</comment>
<dbReference type="Proteomes" id="UP001150217">
    <property type="component" value="Unassembled WGS sequence"/>
</dbReference>
<sequence length="549" mass="63256">MMPDLPQELIDRFIDESSRSTEDLKNLSLVSKSWLPRTRYYIFRCITLAPRDPQEISEYYDYLDRKASAIRSGRSYHPLSFTERRLLHSPLFGNLQPQKVFMSSIRDTLHLVRGLRLQSFIRIGGERRISPEEYFHRWLGFGGHKSAEESILMRGLSIDDEFHERQKARWNAVDLPWGHRAGLHALSFRSLRFIHIQWSVFSWIPPFVALEGDDFPVHVDLDEWPGYQLAMLLKANENTLDQISIDEYPGFQLTTTQISDALLDLLMVNVPKLKSVCLGGLMQRMNTFPVPEALFDLSQPEDPEALLSLDRPRYPSGREVPHVYSNLASTRSNNSDGQSLSLDRLSVRGFDSESTLLIEDAFLNSGVLSAMKYLTLSSMPENFDYMFFLSRLCRTLTHLTLDLDKSTRHLDLQFHLLPNLTCLQFMIHSIVDEDILRNMILSLLNDGASELDQPITAARTVKLHLAFCHEHHPDHVKQYLIAASVDELLQMLILPTSFEPHQPMRTPRVDQITMDLPVNILSDSLPITFRTGSLNFGETDEWWYRPSNL</sequence>
<keyword evidence="2" id="KW-1185">Reference proteome</keyword>
<proteinExistence type="predicted"/>
<evidence type="ECO:0008006" key="3">
    <source>
        <dbReference type="Google" id="ProtNLM"/>
    </source>
</evidence>
<evidence type="ECO:0000313" key="1">
    <source>
        <dbReference type="EMBL" id="KAJ4499729.1"/>
    </source>
</evidence>
<evidence type="ECO:0000313" key="2">
    <source>
        <dbReference type="Proteomes" id="UP001150217"/>
    </source>
</evidence>
<protein>
    <recommendedName>
        <fullName evidence="3">F-box domain-containing protein</fullName>
    </recommendedName>
</protein>
<reference evidence="1" key="1">
    <citation type="submission" date="2022-08" db="EMBL/GenBank/DDBJ databases">
        <title>A Global Phylogenomic Analysis of the Shiitake Genus Lentinula.</title>
        <authorList>
            <consortium name="DOE Joint Genome Institute"/>
            <person name="Sierra-Patev S."/>
            <person name="Min B."/>
            <person name="Naranjo-Ortiz M."/>
            <person name="Looney B."/>
            <person name="Konkel Z."/>
            <person name="Slot J.C."/>
            <person name="Sakamoto Y."/>
            <person name="Steenwyk J.L."/>
            <person name="Rokas A."/>
            <person name="Carro J."/>
            <person name="Camarero S."/>
            <person name="Ferreira P."/>
            <person name="Molpeceres G."/>
            <person name="Ruiz-Duenas F.J."/>
            <person name="Serrano A."/>
            <person name="Henrissat B."/>
            <person name="Drula E."/>
            <person name="Hughes K.W."/>
            <person name="Mata J.L."/>
            <person name="Ishikawa N.K."/>
            <person name="Vargas-Isla R."/>
            <person name="Ushijima S."/>
            <person name="Smith C.A."/>
            <person name="Ahrendt S."/>
            <person name="Andreopoulos W."/>
            <person name="He G."/>
            <person name="Labutti K."/>
            <person name="Lipzen A."/>
            <person name="Ng V."/>
            <person name="Riley R."/>
            <person name="Sandor L."/>
            <person name="Barry K."/>
            <person name="Martinez A.T."/>
            <person name="Xiao Y."/>
            <person name="Gibbons J.G."/>
            <person name="Terashima K."/>
            <person name="Grigoriev I.V."/>
            <person name="Hibbett D.S."/>
        </authorList>
    </citation>
    <scope>NUCLEOTIDE SEQUENCE</scope>
    <source>
        <strain evidence="1">RHP3577 ss4</strain>
    </source>
</reference>
<gene>
    <name evidence="1" type="ORF">C8R41DRAFT_606078</name>
</gene>
<accession>A0ABQ8VTM5</accession>